<dbReference type="InterPro" id="IPR038765">
    <property type="entry name" value="Papain-like_cys_pep_sf"/>
</dbReference>
<dbReference type="InterPro" id="IPR006473">
    <property type="entry name" value="Peptidase_C58_Yopt"/>
</dbReference>
<sequence length="217" mass="23983">MGQLWNKVTVPAWNDGYCEYAMDQMLLPGAVGDGTCFGLAALWLKKFTYGKDYACDGNYEVRSVSDMPLAVQVQKTFDREIVAHDEPWPAITAALAHLDFKMVHGYAQRSESGVGASGLYNIINAGGAKAKGGQGGYIVGLRSKYGAAHAFAIVNADDTWHMFDANYGRFKVPDETFWNSHVFQNFLVDYMKSGKSGYTATYNGGWLTCRVWPRSWG</sequence>
<dbReference type="Pfam" id="PF03543">
    <property type="entry name" value="Peptidase_C58"/>
    <property type="match status" value="1"/>
</dbReference>
<comment type="caution">
    <text evidence="5">The sequence shown here is derived from an EMBL/GenBank/DDBJ whole genome shotgun (WGS) entry which is preliminary data.</text>
</comment>
<evidence type="ECO:0000313" key="6">
    <source>
        <dbReference type="Proteomes" id="UP001196870"/>
    </source>
</evidence>
<evidence type="ECO:0000259" key="4">
    <source>
        <dbReference type="Pfam" id="PF03543"/>
    </source>
</evidence>
<dbReference type="EMBL" id="JAAGBB010000015">
    <property type="protein sequence ID" value="MBR0665462.1"/>
    <property type="molecule type" value="Genomic_DNA"/>
</dbReference>
<reference evidence="6" key="1">
    <citation type="journal article" date="2021" name="Syst. Appl. Microbiol.">
        <title>Roseomonas hellenica sp. nov., isolated from roots of wild-growing Alkanna tinctoria.</title>
        <authorList>
            <person name="Rat A."/>
            <person name="Naranjo H.D."/>
            <person name="Lebbe L."/>
            <person name="Cnockaert M."/>
            <person name="Krigas N."/>
            <person name="Grigoriadou K."/>
            <person name="Maloupa E."/>
            <person name="Willems A."/>
        </authorList>
    </citation>
    <scope>NUCLEOTIDE SEQUENCE [LARGE SCALE GENOMIC DNA]</scope>
    <source>
        <strain evidence="6">LMG 31523</strain>
    </source>
</reference>
<evidence type="ECO:0000256" key="1">
    <source>
        <dbReference type="ARBA" id="ARBA00022670"/>
    </source>
</evidence>
<gene>
    <name evidence="5" type="ORF">GXW71_13950</name>
</gene>
<dbReference type="SUPFAM" id="SSF54001">
    <property type="entry name" value="Cysteine proteinases"/>
    <property type="match status" value="1"/>
</dbReference>
<evidence type="ECO:0000256" key="3">
    <source>
        <dbReference type="ARBA" id="ARBA00022807"/>
    </source>
</evidence>
<accession>A0ABS5EYT2</accession>
<feature type="domain" description="Peptidase C58 YopT-type" evidence="4">
    <location>
        <begin position="144"/>
        <end position="195"/>
    </location>
</feature>
<evidence type="ECO:0000256" key="2">
    <source>
        <dbReference type="ARBA" id="ARBA00022801"/>
    </source>
</evidence>
<organism evidence="5 6">
    <name type="scientific">Plastoroseomonas hellenica</name>
    <dbReference type="NCBI Taxonomy" id="2687306"/>
    <lineage>
        <taxon>Bacteria</taxon>
        <taxon>Pseudomonadati</taxon>
        <taxon>Pseudomonadota</taxon>
        <taxon>Alphaproteobacteria</taxon>
        <taxon>Acetobacterales</taxon>
        <taxon>Acetobacteraceae</taxon>
        <taxon>Plastoroseomonas</taxon>
    </lineage>
</organism>
<keyword evidence="1" id="KW-0645">Protease</keyword>
<evidence type="ECO:0000313" key="5">
    <source>
        <dbReference type="EMBL" id="MBR0665462.1"/>
    </source>
</evidence>
<keyword evidence="3" id="KW-0788">Thiol protease</keyword>
<proteinExistence type="predicted"/>
<name>A0ABS5EYT2_9PROT</name>
<dbReference type="RefSeq" id="WP_211853134.1">
    <property type="nucleotide sequence ID" value="NZ_JAAGBB010000015.1"/>
</dbReference>
<dbReference type="Gene3D" id="3.90.70.20">
    <property type="match status" value="1"/>
</dbReference>
<keyword evidence="2" id="KW-0378">Hydrolase</keyword>
<keyword evidence="6" id="KW-1185">Reference proteome</keyword>
<dbReference type="Proteomes" id="UP001196870">
    <property type="component" value="Unassembled WGS sequence"/>
</dbReference>
<protein>
    <recommendedName>
        <fullName evidence="4">Peptidase C58 YopT-type domain-containing protein</fullName>
    </recommendedName>
</protein>